<feature type="domain" description="HTH luxR-type" evidence="5">
    <location>
        <begin position="143"/>
        <end position="209"/>
    </location>
</feature>
<keyword evidence="3" id="KW-0804">Transcription</keyword>
<reference evidence="7 9" key="2">
    <citation type="submission" date="2017-02" db="EMBL/GenBank/DDBJ databases">
        <title>Trade-off between light-utilization and light-protection in marine flavobacteria.</title>
        <authorList>
            <person name="Kumagai Y."/>
            <person name="Yoshizawa S."/>
            <person name="Kogure K."/>
            <person name="Iwasaki W."/>
        </authorList>
    </citation>
    <scope>NUCLEOTIDE SEQUENCE [LARGE SCALE GENOMIC DNA]</scope>
    <source>
        <strain evidence="7 9">KCTC 23670</strain>
    </source>
</reference>
<dbReference type="RefSeq" id="WP_208889170.1">
    <property type="nucleotide sequence ID" value="NZ_CP019336.1"/>
</dbReference>
<sequence>MITKSKISIVVADDHPMLLKGLFEELTNNGYNVVGKAENGLKALELILKLKPTLAILDVDMPFLSGFEVVEMAKGKKVETEFIIQTFHKEVSYIAQAKRIQIKGYLLKEDSFLAIEKCIKAVINKGECFSESIQNTFENESNGLQNLQFLSPSEIVILKHISNQTSTNTIAEMLCVSVRTIEKHRSNIISKLDLEHKANSLTNWAFRNKISIVNL</sequence>
<dbReference type="InterPro" id="IPR001789">
    <property type="entry name" value="Sig_transdc_resp-reg_receiver"/>
</dbReference>
<evidence type="ECO:0000259" key="6">
    <source>
        <dbReference type="PROSITE" id="PS50110"/>
    </source>
</evidence>
<dbReference type="Pfam" id="PF00196">
    <property type="entry name" value="GerE"/>
    <property type="match status" value="1"/>
</dbReference>
<dbReference type="AlphaFoldDB" id="A0AAJ1VH19"/>
<evidence type="ECO:0000256" key="2">
    <source>
        <dbReference type="ARBA" id="ARBA00023125"/>
    </source>
</evidence>
<evidence type="ECO:0000313" key="9">
    <source>
        <dbReference type="Proteomes" id="UP000232721"/>
    </source>
</evidence>
<dbReference type="InterPro" id="IPR011006">
    <property type="entry name" value="CheY-like_superfamily"/>
</dbReference>
<dbReference type="Gene3D" id="3.40.50.2300">
    <property type="match status" value="1"/>
</dbReference>
<proteinExistence type="predicted"/>
<dbReference type="SUPFAM" id="SSF52172">
    <property type="entry name" value="CheY-like"/>
    <property type="match status" value="1"/>
</dbReference>
<dbReference type="Gene3D" id="1.10.10.10">
    <property type="entry name" value="Winged helix-like DNA-binding domain superfamily/Winged helix DNA-binding domain"/>
    <property type="match status" value="1"/>
</dbReference>
<dbReference type="SMART" id="SM00448">
    <property type="entry name" value="REC"/>
    <property type="match status" value="1"/>
</dbReference>
<evidence type="ECO:0000313" key="7">
    <source>
        <dbReference type="EMBL" id="AUC23036.1"/>
    </source>
</evidence>
<organism evidence="8 10">
    <name type="scientific">Polaribacter sejongensis</name>
    <dbReference type="NCBI Taxonomy" id="985043"/>
    <lineage>
        <taxon>Bacteria</taxon>
        <taxon>Pseudomonadati</taxon>
        <taxon>Bacteroidota</taxon>
        <taxon>Flavobacteriia</taxon>
        <taxon>Flavobacteriales</taxon>
        <taxon>Flavobacteriaceae</taxon>
    </lineage>
</organism>
<protein>
    <submittedName>
        <fullName evidence="7">DNA-binding response regulator</fullName>
    </submittedName>
    <submittedName>
        <fullName evidence="8">Response regulator transcription factor</fullName>
    </submittedName>
</protein>
<dbReference type="SUPFAM" id="SSF46894">
    <property type="entry name" value="C-terminal effector domain of the bipartite response regulators"/>
    <property type="match status" value="1"/>
</dbReference>
<dbReference type="Proteomes" id="UP000232721">
    <property type="component" value="Chromosome"/>
</dbReference>
<dbReference type="InterPro" id="IPR036388">
    <property type="entry name" value="WH-like_DNA-bd_sf"/>
</dbReference>
<dbReference type="EMBL" id="CP019336">
    <property type="protein sequence ID" value="AUC23036.1"/>
    <property type="molecule type" value="Genomic_DNA"/>
</dbReference>
<dbReference type="Proteomes" id="UP001228636">
    <property type="component" value="Unassembled WGS sequence"/>
</dbReference>
<dbReference type="InterPro" id="IPR016032">
    <property type="entry name" value="Sig_transdc_resp-reg_C-effctor"/>
</dbReference>
<dbReference type="PROSITE" id="PS50043">
    <property type="entry name" value="HTH_LUXR_2"/>
    <property type="match status" value="1"/>
</dbReference>
<accession>A0AAJ1VH19</accession>
<dbReference type="EMBL" id="JAUFQH010000010">
    <property type="protein sequence ID" value="MDN3620368.1"/>
    <property type="molecule type" value="Genomic_DNA"/>
</dbReference>
<keyword evidence="1" id="KW-0805">Transcription regulation</keyword>
<dbReference type="PROSITE" id="PS50110">
    <property type="entry name" value="RESPONSE_REGULATORY"/>
    <property type="match status" value="1"/>
</dbReference>
<dbReference type="PANTHER" id="PTHR43214">
    <property type="entry name" value="TWO-COMPONENT RESPONSE REGULATOR"/>
    <property type="match status" value="1"/>
</dbReference>
<dbReference type="InterPro" id="IPR000792">
    <property type="entry name" value="Tscrpt_reg_LuxR_C"/>
</dbReference>
<evidence type="ECO:0000256" key="4">
    <source>
        <dbReference type="PROSITE-ProRule" id="PRU00169"/>
    </source>
</evidence>
<gene>
    <name evidence="7" type="ORF">BTO15_13455</name>
    <name evidence="8" type="ORF">QWY81_12955</name>
</gene>
<evidence type="ECO:0000313" key="8">
    <source>
        <dbReference type="EMBL" id="MDN3620368.1"/>
    </source>
</evidence>
<dbReference type="PANTHER" id="PTHR43214:SF41">
    <property type="entry name" value="NITRATE_NITRITE RESPONSE REGULATOR PROTEIN NARP"/>
    <property type="match status" value="1"/>
</dbReference>
<reference evidence="8 10" key="1">
    <citation type="journal article" date="2014" name="Int. J. Syst. Evol. Microbiol.">
        <title>Complete genome sequence of Corynebacterium casei LMG S-19264T (=DSM 44701T), isolated from a smear-ripened cheese.</title>
        <authorList>
            <consortium name="US DOE Joint Genome Institute (JGI-PGF)"/>
            <person name="Walter F."/>
            <person name="Albersmeier A."/>
            <person name="Kalinowski J."/>
            <person name="Ruckert C."/>
        </authorList>
    </citation>
    <scope>NUCLEOTIDE SEQUENCE [LARGE SCALE GENOMIC DNA]</scope>
    <source>
        <strain evidence="8 10">CECT 8670</strain>
    </source>
</reference>
<keyword evidence="2 7" id="KW-0238">DNA-binding</keyword>
<dbReference type="InterPro" id="IPR039420">
    <property type="entry name" value="WalR-like"/>
</dbReference>
<dbReference type="GO" id="GO:0000160">
    <property type="term" value="P:phosphorelay signal transduction system"/>
    <property type="evidence" value="ECO:0007669"/>
    <property type="project" value="InterPro"/>
</dbReference>
<evidence type="ECO:0000256" key="3">
    <source>
        <dbReference type="ARBA" id="ARBA00023163"/>
    </source>
</evidence>
<evidence type="ECO:0000259" key="5">
    <source>
        <dbReference type="PROSITE" id="PS50043"/>
    </source>
</evidence>
<keyword evidence="9" id="KW-1185">Reference proteome</keyword>
<evidence type="ECO:0000256" key="1">
    <source>
        <dbReference type="ARBA" id="ARBA00023015"/>
    </source>
</evidence>
<dbReference type="SMART" id="SM00421">
    <property type="entry name" value="HTH_LUXR"/>
    <property type="match status" value="1"/>
</dbReference>
<evidence type="ECO:0000313" key="10">
    <source>
        <dbReference type="Proteomes" id="UP001228636"/>
    </source>
</evidence>
<feature type="modified residue" description="4-aspartylphosphate" evidence="4">
    <location>
        <position position="58"/>
    </location>
</feature>
<feature type="domain" description="Response regulatory" evidence="6">
    <location>
        <begin position="8"/>
        <end position="123"/>
    </location>
</feature>
<name>A0AAJ1VH19_9FLAO</name>
<reference evidence="8" key="3">
    <citation type="submission" date="2023-06" db="EMBL/GenBank/DDBJ databases">
        <authorList>
            <person name="Lucena T."/>
            <person name="Sun Q."/>
        </authorList>
    </citation>
    <scope>NUCLEOTIDE SEQUENCE</scope>
    <source>
        <strain evidence="8">CECT 8670</strain>
    </source>
</reference>
<keyword evidence="4" id="KW-0597">Phosphoprotein</keyword>
<dbReference type="Pfam" id="PF00072">
    <property type="entry name" value="Response_reg"/>
    <property type="match status" value="1"/>
</dbReference>
<dbReference type="GO" id="GO:0006355">
    <property type="term" value="P:regulation of DNA-templated transcription"/>
    <property type="evidence" value="ECO:0007669"/>
    <property type="project" value="InterPro"/>
</dbReference>
<dbReference type="GO" id="GO:0003677">
    <property type="term" value="F:DNA binding"/>
    <property type="evidence" value="ECO:0007669"/>
    <property type="project" value="UniProtKB-KW"/>
</dbReference>